<dbReference type="AlphaFoldDB" id="A0A6A6NJK4"/>
<evidence type="ECO:0000313" key="1">
    <source>
        <dbReference type="EMBL" id="KAF2325348.1"/>
    </source>
</evidence>
<comment type="caution">
    <text evidence="1">The sequence shown here is derived from an EMBL/GenBank/DDBJ whole genome shotgun (WGS) entry which is preliminary data.</text>
</comment>
<protein>
    <recommendedName>
        <fullName evidence="3">Bet v I/Major latex protein domain-containing protein</fullName>
    </recommendedName>
</protein>
<name>A0A6A6NJK4_HEVBR</name>
<evidence type="ECO:0008006" key="3">
    <source>
        <dbReference type="Google" id="ProtNLM"/>
    </source>
</evidence>
<dbReference type="Proteomes" id="UP000467840">
    <property type="component" value="Chromosome 5"/>
</dbReference>
<dbReference type="SUPFAM" id="SSF55961">
    <property type="entry name" value="Bet v1-like"/>
    <property type="match status" value="1"/>
</dbReference>
<keyword evidence="2" id="KW-1185">Reference proteome</keyword>
<dbReference type="InterPro" id="IPR023393">
    <property type="entry name" value="START-like_dom_sf"/>
</dbReference>
<organism evidence="1 2">
    <name type="scientific">Hevea brasiliensis</name>
    <name type="common">Para rubber tree</name>
    <name type="synonym">Siphonia brasiliensis</name>
    <dbReference type="NCBI Taxonomy" id="3981"/>
    <lineage>
        <taxon>Eukaryota</taxon>
        <taxon>Viridiplantae</taxon>
        <taxon>Streptophyta</taxon>
        <taxon>Embryophyta</taxon>
        <taxon>Tracheophyta</taxon>
        <taxon>Spermatophyta</taxon>
        <taxon>Magnoliopsida</taxon>
        <taxon>eudicotyledons</taxon>
        <taxon>Gunneridae</taxon>
        <taxon>Pentapetalae</taxon>
        <taxon>rosids</taxon>
        <taxon>fabids</taxon>
        <taxon>Malpighiales</taxon>
        <taxon>Euphorbiaceae</taxon>
        <taxon>Crotonoideae</taxon>
        <taxon>Micrandreae</taxon>
        <taxon>Hevea</taxon>
    </lineage>
</organism>
<dbReference type="EMBL" id="JAAGAX010000001">
    <property type="protein sequence ID" value="KAF2325348.1"/>
    <property type="molecule type" value="Genomic_DNA"/>
</dbReference>
<accession>A0A6A6NJK4</accession>
<sequence>MAFVTATAGVQVLIKSLPDTFWTKIQDSANSFPEAAPNLYSSIAVSGTGYAKSSMAQILRISKTRLSLSLKNSRGKLAYTVTDGDILQKYKVKTFQAEIIYPNTGKWVEWIWTYNYLPEDKTRILELDEEIAVITVKTLAKLDSYIQNKLT</sequence>
<gene>
    <name evidence="1" type="ORF">GH714_026939</name>
</gene>
<evidence type="ECO:0000313" key="2">
    <source>
        <dbReference type="Proteomes" id="UP000467840"/>
    </source>
</evidence>
<proteinExistence type="predicted"/>
<dbReference type="Gene3D" id="3.30.530.20">
    <property type="match status" value="1"/>
</dbReference>
<reference evidence="1 2" key="1">
    <citation type="journal article" date="2020" name="Mol. Plant">
        <title>The Chromosome-Based Rubber Tree Genome Provides New Insights into Spurge Genome Evolution and Rubber Biosynthesis.</title>
        <authorList>
            <person name="Liu J."/>
            <person name="Shi C."/>
            <person name="Shi C.C."/>
            <person name="Li W."/>
            <person name="Zhang Q.J."/>
            <person name="Zhang Y."/>
            <person name="Li K."/>
            <person name="Lu H.F."/>
            <person name="Shi C."/>
            <person name="Zhu S.T."/>
            <person name="Xiao Z.Y."/>
            <person name="Nan H."/>
            <person name="Yue Y."/>
            <person name="Zhu X.G."/>
            <person name="Wu Y."/>
            <person name="Hong X.N."/>
            <person name="Fan G.Y."/>
            <person name="Tong Y."/>
            <person name="Zhang D."/>
            <person name="Mao C.L."/>
            <person name="Liu Y.L."/>
            <person name="Hao S.J."/>
            <person name="Liu W.Q."/>
            <person name="Lv M.Q."/>
            <person name="Zhang H.B."/>
            <person name="Liu Y."/>
            <person name="Hu-Tang G.R."/>
            <person name="Wang J.P."/>
            <person name="Wang J.H."/>
            <person name="Sun Y.H."/>
            <person name="Ni S.B."/>
            <person name="Chen W.B."/>
            <person name="Zhang X.C."/>
            <person name="Jiao Y.N."/>
            <person name="Eichler E.E."/>
            <person name="Li G.H."/>
            <person name="Liu X."/>
            <person name="Gao L.Z."/>
        </authorList>
    </citation>
    <scope>NUCLEOTIDE SEQUENCE [LARGE SCALE GENOMIC DNA]</scope>
    <source>
        <strain evidence="2">cv. GT1</strain>
        <tissue evidence="1">Leaf</tissue>
    </source>
</reference>